<organism evidence="1 2">
    <name type="scientific">Ramalina farinacea</name>
    <dbReference type="NCBI Taxonomy" id="258253"/>
    <lineage>
        <taxon>Eukaryota</taxon>
        <taxon>Fungi</taxon>
        <taxon>Dikarya</taxon>
        <taxon>Ascomycota</taxon>
        <taxon>Pezizomycotina</taxon>
        <taxon>Lecanoromycetes</taxon>
        <taxon>OSLEUM clade</taxon>
        <taxon>Lecanoromycetidae</taxon>
        <taxon>Lecanorales</taxon>
        <taxon>Lecanorineae</taxon>
        <taxon>Ramalinaceae</taxon>
        <taxon>Ramalina</taxon>
    </lineage>
</organism>
<keyword evidence="2" id="KW-1185">Reference proteome</keyword>
<dbReference type="AlphaFoldDB" id="A0AA43QTT2"/>
<accession>A0AA43QTT2</accession>
<reference evidence="1" key="1">
    <citation type="journal article" date="2023" name="Genome Biol. Evol.">
        <title>First Whole Genome Sequence and Flow Cytometry Genome Size Data for the Lichen-Forming Fungus Ramalina farinacea (Ascomycota).</title>
        <authorList>
            <person name="Llewellyn T."/>
            <person name="Mian S."/>
            <person name="Hill R."/>
            <person name="Leitch I.J."/>
            <person name="Gaya E."/>
        </authorList>
    </citation>
    <scope>NUCLEOTIDE SEQUENCE</scope>
    <source>
        <strain evidence="1">LIQ254RAFAR</strain>
    </source>
</reference>
<proteinExistence type="predicted"/>
<name>A0AA43QTT2_9LECA</name>
<sequence length="218" mass="24534">MPLAIATTILNPAPNFTVWLDYHLQRCDHILLYLDDPAKQPLFEEIYGGRRVTLFVGATDAPTISRSSRLLLRQMSNLKHAIALLLEQPQLLVGEGIAGRNIQAANATANGKNDGDEDSWWLLHIDQDEILYDNNGDTSWRSQPNIGHVTFTNHEAVPVDHDTQDSFQDCVWFTVNREEVLFMAVLSQEEIARGVWAGEIRRYGPITLRGAEEVEVGK</sequence>
<dbReference type="Proteomes" id="UP001161017">
    <property type="component" value="Unassembled WGS sequence"/>
</dbReference>
<evidence type="ECO:0000313" key="1">
    <source>
        <dbReference type="EMBL" id="MDI1492097.1"/>
    </source>
</evidence>
<dbReference type="EMBL" id="JAPUFD010000017">
    <property type="protein sequence ID" value="MDI1492097.1"/>
    <property type="molecule type" value="Genomic_DNA"/>
</dbReference>
<evidence type="ECO:0000313" key="2">
    <source>
        <dbReference type="Proteomes" id="UP001161017"/>
    </source>
</evidence>
<protein>
    <submittedName>
        <fullName evidence="1">Uncharacterized protein</fullName>
    </submittedName>
</protein>
<gene>
    <name evidence="1" type="ORF">OHK93_003309</name>
</gene>
<comment type="caution">
    <text evidence="1">The sequence shown here is derived from an EMBL/GenBank/DDBJ whole genome shotgun (WGS) entry which is preliminary data.</text>
</comment>